<keyword evidence="2" id="KW-0493">Microtubule</keyword>
<name>A0A565BN80_9BRAS</name>
<dbReference type="Pfam" id="PF00225">
    <property type="entry name" value="Kinesin"/>
    <property type="match status" value="1"/>
</dbReference>
<dbReference type="GO" id="GO:0005874">
    <property type="term" value="C:microtubule"/>
    <property type="evidence" value="ECO:0007669"/>
    <property type="project" value="UniProtKB-KW"/>
</dbReference>
<dbReference type="CDD" id="cd01366">
    <property type="entry name" value="KISc_C_terminal"/>
    <property type="match status" value="1"/>
</dbReference>
<dbReference type="SMART" id="SM00129">
    <property type="entry name" value="KISc"/>
    <property type="match status" value="1"/>
</dbReference>
<protein>
    <recommendedName>
        <fullName evidence="10">Kinesin motor domain-containing protein</fullName>
    </recommendedName>
</protein>
<feature type="coiled-coil region" evidence="8">
    <location>
        <begin position="857"/>
        <end position="912"/>
    </location>
</feature>
<feature type="coiled-coil region" evidence="8">
    <location>
        <begin position="357"/>
        <end position="405"/>
    </location>
</feature>
<feature type="region of interest" description="Disordered" evidence="9">
    <location>
        <begin position="1028"/>
        <end position="1065"/>
    </location>
</feature>
<evidence type="ECO:0000256" key="1">
    <source>
        <dbReference type="ARBA" id="ARBA00010899"/>
    </source>
</evidence>
<dbReference type="Gene3D" id="2.60.120.430">
    <property type="entry name" value="Galactose-binding lectin"/>
    <property type="match status" value="1"/>
</dbReference>
<keyword evidence="12" id="KW-1185">Reference proteome</keyword>
<dbReference type="InterPro" id="IPR019821">
    <property type="entry name" value="Kinesin_motor_CS"/>
</dbReference>
<dbReference type="PRINTS" id="PR00380">
    <property type="entry name" value="KINESINHEAVY"/>
</dbReference>
<accession>A0A565BN80</accession>
<organism evidence="11 12">
    <name type="scientific">Arabis nemorensis</name>
    <dbReference type="NCBI Taxonomy" id="586526"/>
    <lineage>
        <taxon>Eukaryota</taxon>
        <taxon>Viridiplantae</taxon>
        <taxon>Streptophyta</taxon>
        <taxon>Embryophyta</taxon>
        <taxon>Tracheophyta</taxon>
        <taxon>Spermatophyta</taxon>
        <taxon>Magnoliopsida</taxon>
        <taxon>eudicotyledons</taxon>
        <taxon>Gunneridae</taxon>
        <taxon>Pentapetalae</taxon>
        <taxon>rosids</taxon>
        <taxon>malvids</taxon>
        <taxon>Brassicales</taxon>
        <taxon>Brassicaceae</taxon>
        <taxon>Arabideae</taxon>
        <taxon>Arabis</taxon>
    </lineage>
</organism>
<dbReference type="InterPro" id="IPR021720">
    <property type="entry name" value="Malectin_dom"/>
</dbReference>
<dbReference type="Gene3D" id="3.40.850.10">
    <property type="entry name" value="Kinesin motor domain"/>
    <property type="match status" value="1"/>
</dbReference>
<keyword evidence="5 8" id="KW-0175">Coiled coil</keyword>
<evidence type="ECO:0000256" key="2">
    <source>
        <dbReference type="ARBA" id="ARBA00022701"/>
    </source>
</evidence>
<comment type="similarity">
    <text evidence="1">Belongs to the TRAFAC class myosin-kinesin ATPase superfamily. Kinesin family. KIN-14 subfamily.</text>
</comment>
<feature type="compositionally biased region" description="Polar residues" evidence="9">
    <location>
        <begin position="1053"/>
        <end position="1065"/>
    </location>
</feature>
<dbReference type="Proteomes" id="UP000489600">
    <property type="component" value="Unassembled WGS sequence"/>
</dbReference>
<dbReference type="EMBL" id="CABITT030000004">
    <property type="protein sequence ID" value="VVB02659.1"/>
    <property type="molecule type" value="Genomic_DNA"/>
</dbReference>
<evidence type="ECO:0000313" key="12">
    <source>
        <dbReference type="Proteomes" id="UP000489600"/>
    </source>
</evidence>
<dbReference type="Pfam" id="PF11721">
    <property type="entry name" value="Malectin"/>
    <property type="match status" value="1"/>
</dbReference>
<evidence type="ECO:0000256" key="5">
    <source>
        <dbReference type="ARBA" id="ARBA00023054"/>
    </source>
</evidence>
<dbReference type="PROSITE" id="PS00411">
    <property type="entry name" value="KINESIN_MOTOR_1"/>
    <property type="match status" value="1"/>
</dbReference>
<feature type="region of interest" description="Disordered" evidence="9">
    <location>
        <begin position="923"/>
        <end position="978"/>
    </location>
</feature>
<reference evidence="11" key="1">
    <citation type="submission" date="2019-07" db="EMBL/GenBank/DDBJ databases">
        <authorList>
            <person name="Dittberner H."/>
        </authorList>
    </citation>
    <scope>NUCLEOTIDE SEQUENCE [LARGE SCALE GENOMIC DNA]</scope>
</reference>
<keyword evidence="4 7" id="KW-0067">ATP-binding</keyword>
<evidence type="ECO:0000313" key="11">
    <source>
        <dbReference type="EMBL" id="VVB02659.1"/>
    </source>
</evidence>
<dbReference type="GO" id="GO:0003777">
    <property type="term" value="F:microtubule motor activity"/>
    <property type="evidence" value="ECO:0007669"/>
    <property type="project" value="InterPro"/>
</dbReference>
<dbReference type="InterPro" id="IPR036961">
    <property type="entry name" value="Kinesin_motor_dom_sf"/>
</dbReference>
<evidence type="ECO:0000256" key="7">
    <source>
        <dbReference type="PROSITE-ProRule" id="PRU00283"/>
    </source>
</evidence>
<feature type="compositionally biased region" description="Polar residues" evidence="9">
    <location>
        <begin position="963"/>
        <end position="978"/>
    </location>
</feature>
<feature type="compositionally biased region" description="Low complexity" evidence="9">
    <location>
        <begin position="949"/>
        <end position="962"/>
    </location>
</feature>
<proteinExistence type="inferred from homology"/>
<dbReference type="GO" id="GO:0005524">
    <property type="term" value="F:ATP binding"/>
    <property type="evidence" value="ECO:0007669"/>
    <property type="project" value="UniProtKB-UniRule"/>
</dbReference>
<dbReference type="GO" id="GO:0008017">
    <property type="term" value="F:microtubule binding"/>
    <property type="evidence" value="ECO:0007669"/>
    <property type="project" value="InterPro"/>
</dbReference>
<dbReference type="GO" id="GO:0007018">
    <property type="term" value="P:microtubule-based movement"/>
    <property type="evidence" value="ECO:0007669"/>
    <property type="project" value="InterPro"/>
</dbReference>
<dbReference type="PANTHER" id="PTHR47972">
    <property type="entry name" value="KINESIN-LIKE PROTEIN KLP-3"/>
    <property type="match status" value="1"/>
</dbReference>
<dbReference type="OrthoDB" id="3176171at2759"/>
<feature type="domain" description="Kinesin motor" evidence="10">
    <location>
        <begin position="510"/>
        <end position="836"/>
    </location>
</feature>
<comment type="caution">
    <text evidence="11">The sequence shown here is derived from an EMBL/GenBank/DDBJ whole genome shotgun (WGS) entry which is preliminary data.</text>
</comment>
<dbReference type="InterPro" id="IPR001752">
    <property type="entry name" value="Kinesin_motor_dom"/>
</dbReference>
<dbReference type="InterPro" id="IPR027640">
    <property type="entry name" value="Kinesin-like_fam"/>
</dbReference>
<gene>
    <name evidence="11" type="ORF">ANE_LOCUS13103</name>
</gene>
<keyword evidence="6 7" id="KW-0505">Motor protein</keyword>
<dbReference type="FunFam" id="3.40.850.10:FF:000057">
    <property type="entry name" value="kinesin-like protein KIN-14R"/>
    <property type="match status" value="1"/>
</dbReference>
<dbReference type="InterPro" id="IPR027417">
    <property type="entry name" value="P-loop_NTPase"/>
</dbReference>
<evidence type="ECO:0000256" key="6">
    <source>
        <dbReference type="ARBA" id="ARBA00023175"/>
    </source>
</evidence>
<dbReference type="AlphaFoldDB" id="A0A565BN80"/>
<evidence type="ECO:0000256" key="4">
    <source>
        <dbReference type="ARBA" id="ARBA00022840"/>
    </source>
</evidence>
<evidence type="ECO:0000256" key="8">
    <source>
        <dbReference type="SAM" id="Coils"/>
    </source>
</evidence>
<evidence type="ECO:0000259" key="10">
    <source>
        <dbReference type="PROSITE" id="PS50067"/>
    </source>
</evidence>
<dbReference type="PANTHER" id="PTHR47972:SF35">
    <property type="entry name" value="KINESIN-LIKE PROTEIN KIN-14Q"/>
    <property type="match status" value="1"/>
</dbReference>
<evidence type="ECO:0000256" key="9">
    <source>
        <dbReference type="SAM" id="MobiDB-lite"/>
    </source>
</evidence>
<dbReference type="SUPFAM" id="SSF52540">
    <property type="entry name" value="P-loop containing nucleoside triphosphate hydrolases"/>
    <property type="match status" value="1"/>
</dbReference>
<feature type="binding site" evidence="7">
    <location>
        <begin position="593"/>
        <end position="600"/>
    </location>
    <ligand>
        <name>ATP</name>
        <dbReference type="ChEBI" id="CHEBI:30616"/>
    </ligand>
</feature>
<evidence type="ECO:0000256" key="3">
    <source>
        <dbReference type="ARBA" id="ARBA00022741"/>
    </source>
</evidence>
<dbReference type="PROSITE" id="PS50067">
    <property type="entry name" value="KINESIN_MOTOR_2"/>
    <property type="match status" value="1"/>
</dbReference>
<keyword evidence="3 7" id="KW-0547">Nucleotide-binding</keyword>
<sequence length="1157" mass="129411">MEDCCDQWHDPLLATVASPPSQKATVSSSRIMTMADLDSNCESSNDVHMEQSSPELMKLKQSRDQVDEEALDGKLVLGFSLTSPDLVNCGVSPDIPRGSYGDSPEFAQKSRFSTELSLENGIDGPVTRDGRKTPAVKFSAICQTFGFELSPESSFELPSPPRNFRECTTPVISINSGSTSTDVTVADVTFLKDDCFSGGETISTDAAVGNEDEILLYQTARLGNFAYKFQSLEPGDYFIDLHFAEIEFTKGPPGVRVFDIFIQGAKVISGLDLFSQVGANTPLVIADLRMLVGQEGELSIRLEGVTGTAILCGISIRKEATATYAEDTGMLAVRGKTDTVLSQPPQEIVDCRIEDETQEMRNDSEQQQKEMADMKRMVEELKKENQRKSRECEEALNSLHELQNELMRKSMHVGSLAFAVEGQVKEKSRWFSSLRDLTRKLKIMKMEQIKLLEEASTYKLLVQDINEFSSYIQSRIKQDAEMHENLKVKFVAGEKERKELYNKILELKGNIRVFCRCRPLNFEEIEAGLSMGIDVESTKSGEVIVMSNGFPKKSFKFDSVFGPNASQADVFEDTAPFATSVIDGYNVCIFAYGQTGTGKTFTMEGTQDDRGVNYRTLKNLFQIIKERENRYNYEISVSVLEVYNEQIRDLLVPASQNATAPKRFEIRQVGEGSHHVPGLVEARVKTIEEVWDVLKTGSNARAVGKTSANEHSSRSHCIHCVMVKGENLLNGECTKSKLWLVDLAGSERVAKTEVQGERLKETQNINKSLSALGDVIFALANKSSHIPFRNSKLTHLLQDSLGGDSKTLMFVQISPNENDLSETLCSLNFASRVKGIELGPAKKQLDNTELLKYKQMVEKWKQDMKGKDEQMKKMEETMFGLEAKIKERDTKNKTLQDKIKELESQLLVERKLARQHVDTKIAEQQTKQQNEDENNTSKRPPLANILLGSNKTSNETSTSKETVNLTRPSLSESITTSYDLPPLPNGGVKYNNLIEKENNPEMADRLQIPKRTGRFSICAKRIQPAPVPRRSSLAPMPFLPITSTSPLRPPRQAITNSPDKKSGTNQVLCISPKLHRSNAKTLSSILRRSIHKRMQTKSSPRQQPLRRVGINVGTEKVRLSIGSRGRLAHRVLLTNARKAGLKETPLKQTQKEKERWV</sequence>